<reference evidence="4" key="1">
    <citation type="submission" date="2022-04" db="EMBL/GenBank/DDBJ databases">
        <title>Carnegiea gigantea Genome sequencing and assembly v2.</title>
        <authorList>
            <person name="Copetti D."/>
            <person name="Sanderson M.J."/>
            <person name="Burquez A."/>
            <person name="Wojciechowski M.F."/>
        </authorList>
    </citation>
    <scope>NUCLEOTIDE SEQUENCE</scope>
    <source>
        <strain evidence="4">SGP5-SGP5p</strain>
        <tissue evidence="4">Aerial part</tissue>
    </source>
</reference>
<dbReference type="EMBL" id="JAKOGI010000488">
    <property type="protein sequence ID" value="KAJ8434301.1"/>
    <property type="molecule type" value="Genomic_DNA"/>
</dbReference>
<feature type="coiled-coil region" evidence="1">
    <location>
        <begin position="242"/>
        <end position="269"/>
    </location>
</feature>
<evidence type="ECO:0000259" key="3">
    <source>
        <dbReference type="SMART" id="SM00531"/>
    </source>
</evidence>
<dbReference type="PANTHER" id="PTHR13097:SF7">
    <property type="entry name" value="GENERAL TRANSCRIPTION FACTOR IIE SUBUNIT 1"/>
    <property type="match status" value="1"/>
</dbReference>
<dbReference type="Gene3D" id="3.30.40.10">
    <property type="entry name" value="Zinc/RING finger domain, C3HC4 (zinc finger)"/>
    <property type="match status" value="1"/>
</dbReference>
<keyword evidence="5" id="KW-1185">Reference proteome</keyword>
<dbReference type="FunFam" id="3.30.40.10:FF:000269">
    <property type="entry name" value="Transcription initiation factor IIE subunit alpha"/>
    <property type="match status" value="1"/>
</dbReference>
<proteinExistence type="predicted"/>
<protein>
    <recommendedName>
        <fullName evidence="3">Transcription initiation factor IIE subunit alpha N-terminal domain-containing protein</fullName>
    </recommendedName>
</protein>
<evidence type="ECO:0000313" key="5">
    <source>
        <dbReference type="Proteomes" id="UP001153076"/>
    </source>
</evidence>
<dbReference type="SUPFAM" id="SSF57783">
    <property type="entry name" value="Zinc beta-ribbon"/>
    <property type="match status" value="1"/>
</dbReference>
<comment type="caution">
    <text evidence="4">The sequence shown here is derived from an EMBL/GenBank/DDBJ whole genome shotgun (WGS) entry which is preliminary data.</text>
</comment>
<evidence type="ECO:0000256" key="1">
    <source>
        <dbReference type="SAM" id="Coils"/>
    </source>
</evidence>
<dbReference type="GO" id="GO:0005673">
    <property type="term" value="C:transcription factor TFIIE complex"/>
    <property type="evidence" value="ECO:0007669"/>
    <property type="project" value="TreeGrafter"/>
</dbReference>
<dbReference type="GO" id="GO:0006367">
    <property type="term" value="P:transcription initiation at RNA polymerase II promoter"/>
    <property type="evidence" value="ECO:0007669"/>
    <property type="project" value="InterPro"/>
</dbReference>
<gene>
    <name evidence="4" type="ORF">Cgig2_009276</name>
</gene>
<organism evidence="4 5">
    <name type="scientific">Carnegiea gigantea</name>
    <dbReference type="NCBI Taxonomy" id="171969"/>
    <lineage>
        <taxon>Eukaryota</taxon>
        <taxon>Viridiplantae</taxon>
        <taxon>Streptophyta</taxon>
        <taxon>Embryophyta</taxon>
        <taxon>Tracheophyta</taxon>
        <taxon>Spermatophyta</taxon>
        <taxon>Magnoliopsida</taxon>
        <taxon>eudicotyledons</taxon>
        <taxon>Gunneridae</taxon>
        <taxon>Pentapetalae</taxon>
        <taxon>Caryophyllales</taxon>
        <taxon>Cactineae</taxon>
        <taxon>Cactaceae</taxon>
        <taxon>Cactoideae</taxon>
        <taxon>Echinocereeae</taxon>
        <taxon>Carnegiea</taxon>
    </lineage>
</organism>
<evidence type="ECO:0000313" key="4">
    <source>
        <dbReference type="EMBL" id="KAJ8434301.1"/>
    </source>
</evidence>
<dbReference type="InterPro" id="IPR002853">
    <property type="entry name" value="TFIIE_asu"/>
</dbReference>
<feature type="region of interest" description="Disordered" evidence="2">
    <location>
        <begin position="398"/>
        <end position="436"/>
    </location>
</feature>
<dbReference type="SMART" id="SM00531">
    <property type="entry name" value="TFIIE"/>
    <property type="match status" value="1"/>
</dbReference>
<dbReference type="InterPro" id="IPR039997">
    <property type="entry name" value="TFE"/>
</dbReference>
<feature type="region of interest" description="Disordered" evidence="2">
    <location>
        <begin position="350"/>
        <end position="370"/>
    </location>
</feature>
<feature type="domain" description="Transcription initiation factor IIE subunit alpha N-terminal" evidence="3">
    <location>
        <begin position="30"/>
        <end position="239"/>
    </location>
</feature>
<accession>A0A9Q1K0N5</accession>
<dbReference type="InterPro" id="IPR013083">
    <property type="entry name" value="Znf_RING/FYVE/PHD"/>
</dbReference>
<dbReference type="AlphaFoldDB" id="A0A9Q1K0N5"/>
<dbReference type="Proteomes" id="UP001153076">
    <property type="component" value="Unassembled WGS sequence"/>
</dbReference>
<sequence>MVKLTARAFYDDISTRGDNVPNNSRGYNRGMAVVILDALTRLMVLVCNDVVLVVIPLVTVLAIAKGVKIHAAAVAATVDSQHSTREGGETIKLRTHSYCCLDYAQVASCSMIFVLFNSGSFIIRSTLQAVGGAIIGKKYLYNSIVGQRLLKSDLTPPGGPFVIYDVMRYRMHHMKKKIKVELDSKNTIQQYICSKCSKRYTDLDAARLVSMEDEDFHCESCNGELVAESDKSAAQGLEDGDENARRHRREKLKEMLQKIEEQLKPLAEHLNRIKDLPPPEFGTLWAWEVRAAACGQAGTPMPFVGDTKVEVLLSGMQAKAEDAKSETTKAPMKVLPPWIIKQGMNLTKEQHGEVKVDGSSIPCGSDDKKSNIEKDAQSLLDDYLKAYAAAIEQQQQEAAKKQEELFNGQTSDQGPPSERQVGMKSKHEDEDEDDLEWEEARRYKINASDDLLEMVFRIMRCIPLATVAAQVQLVKTKLELVSTKLELRLGLSKVRLRRKLNFGYSNTLLLGA</sequence>
<evidence type="ECO:0000256" key="2">
    <source>
        <dbReference type="SAM" id="MobiDB-lite"/>
    </source>
</evidence>
<name>A0A9Q1K0N5_9CARY</name>
<keyword evidence="1" id="KW-0175">Coiled coil</keyword>
<dbReference type="PANTHER" id="PTHR13097">
    <property type="entry name" value="TRANSCRIPTION INITIATION FACTOR IIE, ALPHA SUBUNIT"/>
    <property type="match status" value="1"/>
</dbReference>
<dbReference type="OrthoDB" id="361102at2759"/>